<dbReference type="RefSeq" id="WP_265133558.1">
    <property type="nucleotide sequence ID" value="NZ_FXTX01000001.1"/>
</dbReference>
<name>A0AA45WIG9_9AQUI</name>
<dbReference type="InterPro" id="IPR038062">
    <property type="entry name" value="ScdA-like_N_sf"/>
</dbReference>
<dbReference type="SUPFAM" id="SSF140683">
    <property type="entry name" value="SP0561-like"/>
    <property type="match status" value="1"/>
</dbReference>
<keyword evidence="2" id="KW-1185">Reference proteome</keyword>
<evidence type="ECO:0000313" key="2">
    <source>
        <dbReference type="Proteomes" id="UP001157947"/>
    </source>
</evidence>
<accession>A0AA45WIG9</accession>
<evidence type="ECO:0008006" key="3">
    <source>
        <dbReference type="Google" id="ProtNLM"/>
    </source>
</evidence>
<dbReference type="EMBL" id="FXTX01000001">
    <property type="protein sequence ID" value="SMP00475.1"/>
    <property type="molecule type" value="Genomic_DNA"/>
</dbReference>
<dbReference type="Proteomes" id="UP001157947">
    <property type="component" value="Unassembled WGS sequence"/>
</dbReference>
<reference evidence="1" key="1">
    <citation type="submission" date="2017-05" db="EMBL/GenBank/DDBJ databases">
        <authorList>
            <person name="Varghese N."/>
            <person name="Submissions S."/>
        </authorList>
    </citation>
    <scope>NUCLEOTIDE SEQUENCE</scope>
    <source>
        <strain evidence="1">DSM 18763</strain>
    </source>
</reference>
<protein>
    <recommendedName>
        <fullName evidence="3">DUF1858 domain-containing protein</fullName>
    </recommendedName>
</protein>
<dbReference type="AlphaFoldDB" id="A0AA45WIG9"/>
<organism evidence="1 2">
    <name type="scientific">Venenivibrio stagnispumantis</name>
    <dbReference type="NCBI Taxonomy" id="407998"/>
    <lineage>
        <taxon>Bacteria</taxon>
        <taxon>Pseudomonadati</taxon>
        <taxon>Aquificota</taxon>
        <taxon>Aquificia</taxon>
        <taxon>Aquificales</taxon>
        <taxon>Hydrogenothermaceae</taxon>
        <taxon>Venenivibrio</taxon>
    </lineage>
</organism>
<sequence>MNIDLDTTIGAVLRKYPFTRKFFESKNMYCNICQCKTHERLQIAAINYGHDPVQFVEELKEFINQHGKSSES</sequence>
<evidence type="ECO:0000313" key="1">
    <source>
        <dbReference type="EMBL" id="SMP00475.1"/>
    </source>
</evidence>
<gene>
    <name evidence="1" type="ORF">SAMN06264868_101107</name>
</gene>
<dbReference type="Gene3D" id="1.10.3910.10">
    <property type="entry name" value="SP0561-like"/>
    <property type="match status" value="1"/>
</dbReference>
<comment type="caution">
    <text evidence="1">The sequence shown here is derived from an EMBL/GenBank/DDBJ whole genome shotgun (WGS) entry which is preliminary data.</text>
</comment>
<proteinExistence type="predicted"/>